<keyword evidence="3" id="KW-0067">ATP-binding</keyword>
<dbReference type="SUPFAM" id="SSF57424">
    <property type="entry name" value="LDL receptor-like module"/>
    <property type="match status" value="8"/>
</dbReference>
<comment type="caution">
    <text evidence="5">Lacks conserved residue(s) required for the propagation of feature annotation.</text>
</comment>
<feature type="disulfide bond" evidence="5">
    <location>
        <begin position="343"/>
        <end position="358"/>
    </location>
</feature>
<dbReference type="KEGG" id="lak:106175538"/>
<keyword evidence="4 5" id="KW-1015">Disulfide bond</keyword>
<keyword evidence="2" id="KW-0547">Nucleotide-binding</keyword>
<dbReference type="PROSITE" id="PS50068">
    <property type="entry name" value="LDLRA_2"/>
    <property type="match status" value="9"/>
</dbReference>
<dbReference type="PROSITE" id="PS51221">
    <property type="entry name" value="TTL"/>
    <property type="match status" value="1"/>
</dbReference>
<feature type="disulfide bond" evidence="5">
    <location>
        <begin position="384"/>
        <end position="399"/>
    </location>
</feature>
<dbReference type="Pfam" id="PF00057">
    <property type="entry name" value="Ldl_recept_a"/>
    <property type="match status" value="5"/>
</dbReference>
<dbReference type="SUPFAM" id="SSF56059">
    <property type="entry name" value="Glutathione synthetase ATP-binding domain-like"/>
    <property type="match status" value="1"/>
</dbReference>
<dbReference type="GO" id="GO:0036064">
    <property type="term" value="C:ciliary basal body"/>
    <property type="evidence" value="ECO:0007669"/>
    <property type="project" value="TreeGrafter"/>
</dbReference>
<dbReference type="PANTHER" id="PTHR12241:SF162">
    <property type="entry name" value="TUBULIN MONOGLUTAMYLASE TTLL4"/>
    <property type="match status" value="1"/>
</dbReference>
<dbReference type="OrthoDB" id="202825at2759"/>
<evidence type="ECO:0000256" key="2">
    <source>
        <dbReference type="ARBA" id="ARBA00022741"/>
    </source>
</evidence>
<feature type="disulfide bond" evidence="5">
    <location>
        <begin position="101"/>
        <end position="116"/>
    </location>
</feature>
<dbReference type="Proteomes" id="UP000085678">
    <property type="component" value="Unplaced"/>
</dbReference>
<dbReference type="InParanoid" id="A0A1S3JRP2"/>
<feature type="disulfide bond" evidence="5">
    <location>
        <begin position="36"/>
        <end position="51"/>
    </location>
</feature>
<dbReference type="InterPro" id="IPR004344">
    <property type="entry name" value="TTL/TTLL_fam"/>
</dbReference>
<evidence type="ECO:0000256" key="1">
    <source>
        <dbReference type="ARBA" id="ARBA00022598"/>
    </source>
</evidence>
<protein>
    <submittedName>
        <fullName evidence="7">Uncharacterized protein LOC106175538</fullName>
    </submittedName>
</protein>
<dbReference type="PANTHER" id="PTHR12241">
    <property type="entry name" value="TUBULIN POLYGLUTAMYLASE"/>
    <property type="match status" value="1"/>
</dbReference>
<dbReference type="PROSITE" id="PS01209">
    <property type="entry name" value="LDLRA_1"/>
    <property type="match status" value="5"/>
</dbReference>
<dbReference type="GO" id="GO:0000226">
    <property type="term" value="P:microtubule cytoskeleton organization"/>
    <property type="evidence" value="ECO:0007669"/>
    <property type="project" value="TreeGrafter"/>
</dbReference>
<feature type="disulfide bond" evidence="5">
    <location>
        <begin position="211"/>
        <end position="226"/>
    </location>
</feature>
<feature type="disulfide bond" evidence="5">
    <location>
        <begin position="277"/>
        <end position="292"/>
    </location>
</feature>
<dbReference type="GeneID" id="106175538"/>
<evidence type="ECO:0000256" key="3">
    <source>
        <dbReference type="ARBA" id="ARBA00022840"/>
    </source>
</evidence>
<dbReference type="CDD" id="cd00112">
    <property type="entry name" value="LDLa"/>
    <property type="match status" value="8"/>
</dbReference>
<dbReference type="InterPro" id="IPR036055">
    <property type="entry name" value="LDL_receptor-like_sf"/>
</dbReference>
<dbReference type="GO" id="GO:0070740">
    <property type="term" value="F:tubulin-glutamic acid ligase activity"/>
    <property type="evidence" value="ECO:0007669"/>
    <property type="project" value="TreeGrafter"/>
</dbReference>
<evidence type="ECO:0000313" key="6">
    <source>
        <dbReference type="Proteomes" id="UP000085678"/>
    </source>
</evidence>
<proteinExistence type="predicted"/>
<feature type="disulfide bond" evidence="5">
    <location>
        <begin position="521"/>
        <end position="536"/>
    </location>
</feature>
<dbReference type="Pfam" id="PF03133">
    <property type="entry name" value="TTL"/>
    <property type="match status" value="1"/>
</dbReference>
<dbReference type="PRINTS" id="PR00261">
    <property type="entry name" value="LDLRECEPTOR"/>
</dbReference>
<keyword evidence="6" id="KW-1185">Reference proteome</keyword>
<name>A0A1S3JRP2_LINAN</name>
<dbReference type="InterPro" id="IPR002172">
    <property type="entry name" value="LDrepeatLR_classA_rpt"/>
</dbReference>
<dbReference type="SMART" id="SM00192">
    <property type="entry name" value="LDLa"/>
    <property type="match status" value="9"/>
</dbReference>
<gene>
    <name evidence="7" type="primary">LOC106175538</name>
</gene>
<evidence type="ECO:0000256" key="4">
    <source>
        <dbReference type="ARBA" id="ARBA00023157"/>
    </source>
</evidence>
<dbReference type="Gene3D" id="3.30.470.20">
    <property type="entry name" value="ATP-grasp fold, B domain"/>
    <property type="match status" value="1"/>
</dbReference>
<reference evidence="7" key="1">
    <citation type="submission" date="2025-08" db="UniProtKB">
        <authorList>
            <consortium name="RefSeq"/>
        </authorList>
    </citation>
    <scope>IDENTIFICATION</scope>
    <source>
        <tissue evidence="7">Gonads</tissue>
    </source>
</reference>
<dbReference type="Gene3D" id="4.10.400.10">
    <property type="entry name" value="Low-density Lipoprotein Receptor"/>
    <property type="match status" value="9"/>
</dbReference>
<evidence type="ECO:0000256" key="5">
    <source>
        <dbReference type="PROSITE-ProRule" id="PRU00124"/>
    </source>
</evidence>
<evidence type="ECO:0000313" key="7">
    <source>
        <dbReference type="RefSeq" id="XP_013413055.1"/>
    </source>
</evidence>
<dbReference type="InterPro" id="IPR023415">
    <property type="entry name" value="LDLR_class-A_CS"/>
</dbReference>
<organism evidence="6 7">
    <name type="scientific">Lingula anatina</name>
    <name type="common">Brachiopod</name>
    <name type="synonym">Lingula unguis</name>
    <dbReference type="NCBI Taxonomy" id="7574"/>
    <lineage>
        <taxon>Eukaryota</taxon>
        <taxon>Metazoa</taxon>
        <taxon>Spiralia</taxon>
        <taxon>Lophotrochozoa</taxon>
        <taxon>Brachiopoda</taxon>
        <taxon>Linguliformea</taxon>
        <taxon>Lingulata</taxon>
        <taxon>Lingulida</taxon>
        <taxon>Linguloidea</taxon>
        <taxon>Lingulidae</taxon>
        <taxon>Lingula</taxon>
    </lineage>
</organism>
<dbReference type="RefSeq" id="XP_013413055.1">
    <property type="nucleotide sequence ID" value="XM_013557601.1"/>
</dbReference>
<dbReference type="GO" id="GO:0015631">
    <property type="term" value="F:tubulin binding"/>
    <property type="evidence" value="ECO:0007669"/>
    <property type="project" value="TreeGrafter"/>
</dbReference>
<accession>A0A1S3JRP2</accession>
<dbReference type="AlphaFoldDB" id="A0A1S3JRP2"/>
<feature type="disulfide bond" evidence="5">
    <location>
        <begin position="170"/>
        <end position="185"/>
    </location>
</feature>
<keyword evidence="1" id="KW-0436">Ligase</keyword>
<dbReference type="GO" id="GO:0005524">
    <property type="term" value="F:ATP binding"/>
    <property type="evidence" value="ECO:0007669"/>
    <property type="project" value="UniProtKB-KW"/>
</dbReference>
<sequence>MSGSEKRRELCTKEGECRWGWECDDGACIDSSNNRCDSVQDCPDNSDEVGCGQEGCNGFTHYCNSSESCVRMETQCSDGKCADEWLPCKNSAKCIPKWRRCNGVKDCEDNSDETECDISECDGSRLSRLGYCNETRECRFLVRRCSDGSCPGGRLSCTNGKICYDPKSRCNGWPDCFDLADEKGCDPSECDLGERQYCHATKKCLPPMRVCDGDKDCPTGTDEIGCGPNDCRGFARYCNSTETCSDGRRKCSDGTCADVSRFPCKTEDYCLPSYKRCNGHSNCADGSDELDCAPEDCQFPDLRHCPSSNTCRMKDRKCDDGTCEDDKWPCAGEDKCILRSRRCDGWRDCDNGSDELNCTAADCGDDRYFCAPTGKCSSKSSYWCNGRIDCQDKSDETNCGPRDCNIHTRYCASQKSRKCVSNVRQCADKTCAASWFACPSGKKCIPNYKRCDGKPDCGRSRRHGNADEKGCSPEDCQVGARFCNSTLTCEDKETKCSDGTCAEDYFACKLSSKCINTAFRCNGNPDCRAGDDEEGCRPEDCRSLAWEMRFCNDTETCIRKDQKCADGSCVLAKSTVGGVRNSKMCLLIHMKHLAVLSYFVMTLAVSDVLSKGKVDQKKPRIYEYCSFDGKPNVSEALSSYTMHPLLTPSLFPKVPPTINFVAIGQQVEPPHEKIAKYLKWYSLDTGGTNMLVKECLERSWFENTYDSNEWLGHHAQMFLLTETISIMKNLRPHQKCGVIPNRGQYYRKDFLALNIRRLRETHGDKEFNITPETFILPFEKAQLKAAWNKSSEEPKWIVKPAFSCCGRNVEVVHQWEQLDVSPSPPTVVQRYIDRPYLLDGKKNDLRLFVFIACLDPLRFYILDKGLVKLATVRYSNDVDSLNNKFVHLTNRAINKHHDSFITYKTLRGGFLWSLEPLWEHIQEKGGNPREVWENIKDVVRKTIISGEKTTNMILKSSVKSRTAVHEVYGFDIMLDDDLRPWILEVNNQIGLYRHSENVDGVVVKDMLNIAGFQIPGDAHIGTNGESKQDRRNFEFDDVKMDMRLHTYVLSPDENEKHAYYCKYANNLTIQSTILDVLTPDDVRVLVETIDEQNRRGDYEILFPSESDKYIQFLEIPRYYNLLLHQWTKRYKNREWQGVQLLQALCQKSIHLQNPTSDPKHKWTNPER</sequence>